<protein>
    <submittedName>
        <fullName evidence="1">Unnamed protein product</fullName>
    </submittedName>
</protein>
<evidence type="ECO:0000313" key="1">
    <source>
        <dbReference type="EMBL" id="GMG49275.1"/>
    </source>
</evidence>
<evidence type="ECO:0000313" key="2">
    <source>
        <dbReference type="Proteomes" id="UP001165063"/>
    </source>
</evidence>
<proteinExistence type="predicted"/>
<sequence length="75" mass="8886">MLFQREVLLFQPKRSTLSPLLIIDLTSERHTANLNYSEPYLVQRKLNEFMFELRIIGYPETDDILVDEALQKAPY</sequence>
<dbReference type="AlphaFoldDB" id="A0A9W6Z5I6"/>
<dbReference type="Proteomes" id="UP001165063">
    <property type="component" value="Unassembled WGS sequence"/>
</dbReference>
<accession>A0A9W6Z5I6</accession>
<keyword evidence="2" id="KW-1185">Reference proteome</keyword>
<gene>
    <name evidence="1" type="ORF">Amon01_000709500</name>
</gene>
<reference evidence="1" key="1">
    <citation type="submission" date="2023-04" db="EMBL/GenBank/DDBJ databases">
        <title>Ambrosiozyma monospora NBRC 1965.</title>
        <authorList>
            <person name="Ichikawa N."/>
            <person name="Sato H."/>
            <person name="Tonouchi N."/>
        </authorList>
    </citation>
    <scope>NUCLEOTIDE SEQUENCE</scope>
    <source>
        <strain evidence="1">NBRC 1965</strain>
    </source>
</reference>
<name>A0A9W6Z5I6_AMBMO</name>
<comment type="caution">
    <text evidence="1">The sequence shown here is derived from an EMBL/GenBank/DDBJ whole genome shotgun (WGS) entry which is preliminary data.</text>
</comment>
<organism evidence="1 2">
    <name type="scientific">Ambrosiozyma monospora</name>
    <name type="common">Yeast</name>
    <name type="synonym">Endomycopsis monosporus</name>
    <dbReference type="NCBI Taxonomy" id="43982"/>
    <lineage>
        <taxon>Eukaryota</taxon>
        <taxon>Fungi</taxon>
        <taxon>Dikarya</taxon>
        <taxon>Ascomycota</taxon>
        <taxon>Saccharomycotina</taxon>
        <taxon>Pichiomycetes</taxon>
        <taxon>Pichiales</taxon>
        <taxon>Pichiaceae</taxon>
        <taxon>Ambrosiozyma</taxon>
    </lineage>
</organism>
<dbReference type="EMBL" id="BSXU01004967">
    <property type="protein sequence ID" value="GMG49275.1"/>
    <property type="molecule type" value="Genomic_DNA"/>
</dbReference>